<dbReference type="Gene3D" id="3.40.30.10">
    <property type="entry name" value="Glutaredoxin"/>
    <property type="match status" value="1"/>
</dbReference>
<proteinExistence type="inferred from homology"/>
<keyword evidence="9" id="KW-1185">Reference proteome</keyword>
<evidence type="ECO:0000256" key="4">
    <source>
        <dbReference type="ARBA" id="ARBA00047960"/>
    </source>
</evidence>
<dbReference type="GO" id="GO:0043295">
    <property type="term" value="F:glutathione binding"/>
    <property type="evidence" value="ECO:0007669"/>
    <property type="project" value="TreeGrafter"/>
</dbReference>
<dbReference type="PANTHER" id="PTHR43900:SF96">
    <property type="entry name" value="GLUTATHIONE TRANSFERASE"/>
    <property type="match status" value="1"/>
</dbReference>
<dbReference type="CDD" id="cd03053">
    <property type="entry name" value="GST_N_Phi"/>
    <property type="match status" value="1"/>
</dbReference>
<evidence type="ECO:0000313" key="8">
    <source>
        <dbReference type="EMBL" id="CAI9117008.1"/>
    </source>
</evidence>
<dbReference type="Pfam" id="PF00043">
    <property type="entry name" value="GST_C"/>
    <property type="match status" value="1"/>
</dbReference>
<evidence type="ECO:0000259" key="7">
    <source>
        <dbReference type="Pfam" id="PF02798"/>
    </source>
</evidence>
<dbReference type="CDD" id="cd03187">
    <property type="entry name" value="GST_C_Phi"/>
    <property type="match status" value="1"/>
</dbReference>
<gene>
    <name evidence="8" type="ORF">OLC1_LOCUS23147</name>
</gene>
<name>A0AAV1EBM7_OLDCO</name>
<comment type="similarity">
    <text evidence="1">Belongs to the GST superfamily. Phi family.</text>
</comment>
<evidence type="ECO:0000256" key="5">
    <source>
        <dbReference type="ARBA" id="ARBA00081070"/>
    </source>
</evidence>
<accession>A0AAV1EBM7</accession>
<feature type="domain" description="Glutathione S-transferase C-terminal" evidence="6">
    <location>
        <begin position="135"/>
        <end position="203"/>
    </location>
</feature>
<dbReference type="SUPFAM" id="SSF52833">
    <property type="entry name" value="Thioredoxin-like"/>
    <property type="match status" value="1"/>
</dbReference>
<dbReference type="InterPro" id="IPR034347">
    <property type="entry name" value="GST_Phi_C"/>
</dbReference>
<dbReference type="InterPro" id="IPR004046">
    <property type="entry name" value="GST_C"/>
</dbReference>
<dbReference type="InterPro" id="IPR036249">
    <property type="entry name" value="Thioredoxin-like_sf"/>
</dbReference>
<dbReference type="Proteomes" id="UP001161247">
    <property type="component" value="Chromosome 8"/>
</dbReference>
<dbReference type="GO" id="GO:0005737">
    <property type="term" value="C:cytoplasm"/>
    <property type="evidence" value="ECO:0007669"/>
    <property type="project" value="TreeGrafter"/>
</dbReference>
<dbReference type="SFLD" id="SFLDG01154">
    <property type="entry name" value="Main.5:_Phi-like"/>
    <property type="match status" value="1"/>
</dbReference>
<keyword evidence="3" id="KW-0808">Transferase</keyword>
<sequence>MDMPVKIYGPISSPSVCRVVVCLLEKDVHNFQLVPVNLAKGENKTPQYLKIQPFGQVPAFQDESVGLFETRAICRYVVDKYANQGNKTLHSNDLLVKSSIEKWIEAEAQDFNPPASALVNHLFFRAAGTPLDPNLVKTNKEKLAKVLDVYDTRLGESQYLAGGEFTLADLFHLPYCQLLAGDDESMFRSRKNVGRWWDDVSGRDSWKKVLEMQKQNA</sequence>
<dbReference type="EC" id="2.5.1.18" evidence="2"/>
<dbReference type="Gene3D" id="1.20.1050.10">
    <property type="match status" value="1"/>
</dbReference>
<dbReference type="InterPro" id="IPR036282">
    <property type="entry name" value="Glutathione-S-Trfase_C_sf"/>
</dbReference>
<evidence type="ECO:0000256" key="3">
    <source>
        <dbReference type="ARBA" id="ARBA00022679"/>
    </source>
</evidence>
<dbReference type="PANTHER" id="PTHR43900">
    <property type="entry name" value="GLUTATHIONE S-TRANSFERASE RHO"/>
    <property type="match status" value="1"/>
</dbReference>
<protein>
    <recommendedName>
        <fullName evidence="2">glutathione transferase</fullName>
        <ecNumber evidence="2">2.5.1.18</ecNumber>
    </recommendedName>
    <alternativeName>
        <fullName evidence="5">GST class-phi</fullName>
    </alternativeName>
</protein>
<dbReference type="AlphaFoldDB" id="A0AAV1EBM7"/>
<dbReference type="InterPro" id="IPR004045">
    <property type="entry name" value="Glutathione_S-Trfase_N"/>
</dbReference>
<dbReference type="SFLD" id="SFLDG00358">
    <property type="entry name" value="Main_(cytGST)"/>
    <property type="match status" value="1"/>
</dbReference>
<dbReference type="Pfam" id="PF02798">
    <property type="entry name" value="GST_N"/>
    <property type="match status" value="1"/>
</dbReference>
<dbReference type="GO" id="GO:0004364">
    <property type="term" value="F:glutathione transferase activity"/>
    <property type="evidence" value="ECO:0007669"/>
    <property type="project" value="UniProtKB-EC"/>
</dbReference>
<organism evidence="8 9">
    <name type="scientific">Oldenlandia corymbosa var. corymbosa</name>
    <dbReference type="NCBI Taxonomy" id="529605"/>
    <lineage>
        <taxon>Eukaryota</taxon>
        <taxon>Viridiplantae</taxon>
        <taxon>Streptophyta</taxon>
        <taxon>Embryophyta</taxon>
        <taxon>Tracheophyta</taxon>
        <taxon>Spermatophyta</taxon>
        <taxon>Magnoliopsida</taxon>
        <taxon>eudicotyledons</taxon>
        <taxon>Gunneridae</taxon>
        <taxon>Pentapetalae</taxon>
        <taxon>asterids</taxon>
        <taxon>lamiids</taxon>
        <taxon>Gentianales</taxon>
        <taxon>Rubiaceae</taxon>
        <taxon>Rubioideae</taxon>
        <taxon>Spermacoceae</taxon>
        <taxon>Hedyotis-Oldenlandia complex</taxon>
        <taxon>Oldenlandia</taxon>
    </lineage>
</organism>
<comment type="catalytic activity">
    <reaction evidence="4">
        <text>RX + glutathione = an S-substituted glutathione + a halide anion + H(+)</text>
        <dbReference type="Rhea" id="RHEA:16437"/>
        <dbReference type="ChEBI" id="CHEBI:15378"/>
        <dbReference type="ChEBI" id="CHEBI:16042"/>
        <dbReference type="ChEBI" id="CHEBI:17792"/>
        <dbReference type="ChEBI" id="CHEBI:57925"/>
        <dbReference type="ChEBI" id="CHEBI:90779"/>
        <dbReference type="EC" id="2.5.1.18"/>
    </reaction>
</comment>
<dbReference type="FunFam" id="3.40.30.10:FF:000016">
    <property type="entry name" value="Glutathione S-transferase F2"/>
    <property type="match status" value="1"/>
</dbReference>
<dbReference type="EMBL" id="OX459125">
    <property type="protein sequence ID" value="CAI9117008.1"/>
    <property type="molecule type" value="Genomic_DNA"/>
</dbReference>
<evidence type="ECO:0000313" key="9">
    <source>
        <dbReference type="Proteomes" id="UP001161247"/>
    </source>
</evidence>
<dbReference type="InterPro" id="IPR040079">
    <property type="entry name" value="Glutathione_S-Trfase"/>
</dbReference>
<dbReference type="FunFam" id="1.20.1050.10:FF:000004">
    <property type="entry name" value="Glutathione S-transferase F2"/>
    <property type="match status" value="1"/>
</dbReference>
<dbReference type="SFLD" id="SFLDS00019">
    <property type="entry name" value="Glutathione_Transferase_(cytos"/>
    <property type="match status" value="1"/>
</dbReference>
<dbReference type="GO" id="GO:0006749">
    <property type="term" value="P:glutathione metabolic process"/>
    <property type="evidence" value="ECO:0007669"/>
    <property type="project" value="TreeGrafter"/>
</dbReference>
<reference evidence="8" key="1">
    <citation type="submission" date="2023-03" db="EMBL/GenBank/DDBJ databases">
        <authorList>
            <person name="Julca I."/>
        </authorList>
    </citation>
    <scope>NUCLEOTIDE SEQUENCE</scope>
</reference>
<dbReference type="SUPFAM" id="SSF47616">
    <property type="entry name" value="GST C-terminal domain-like"/>
    <property type="match status" value="1"/>
</dbReference>
<evidence type="ECO:0000256" key="1">
    <source>
        <dbReference type="ARBA" id="ARBA00010128"/>
    </source>
</evidence>
<evidence type="ECO:0000259" key="6">
    <source>
        <dbReference type="Pfam" id="PF00043"/>
    </source>
</evidence>
<feature type="domain" description="GST N-terminal" evidence="7">
    <location>
        <begin position="3"/>
        <end position="78"/>
    </location>
</feature>
<evidence type="ECO:0000256" key="2">
    <source>
        <dbReference type="ARBA" id="ARBA00012452"/>
    </source>
</evidence>
<dbReference type="GO" id="GO:0009407">
    <property type="term" value="P:toxin catabolic process"/>
    <property type="evidence" value="ECO:0007669"/>
    <property type="project" value="UniProtKB-ARBA"/>
</dbReference>